<protein>
    <recommendedName>
        <fullName evidence="8">Protein nucleotidyltransferase YdiU</fullName>
        <ecNumber evidence="8">2.7.7.-</ecNumber>
    </recommendedName>
    <alternativeName>
        <fullName evidence="8">Protein adenylyltransferase YdiU</fullName>
        <ecNumber evidence="8">2.7.7.108</ecNumber>
    </alternativeName>
    <alternativeName>
        <fullName evidence="8">Protein uridylyltransferase YdiU</fullName>
        <ecNumber evidence="8">2.7.7.-</ecNumber>
    </alternativeName>
</protein>
<feature type="binding site" evidence="8">
    <location>
        <position position="135"/>
    </location>
    <ligand>
        <name>ATP</name>
        <dbReference type="ChEBI" id="CHEBI:30616"/>
    </ligand>
</feature>
<comment type="catalytic activity">
    <reaction evidence="8">
        <text>L-tyrosyl-[protein] + UTP = O-(5'-uridylyl)-L-tyrosyl-[protein] + diphosphate</text>
        <dbReference type="Rhea" id="RHEA:83887"/>
        <dbReference type="Rhea" id="RHEA-COMP:10136"/>
        <dbReference type="Rhea" id="RHEA-COMP:20238"/>
        <dbReference type="ChEBI" id="CHEBI:33019"/>
        <dbReference type="ChEBI" id="CHEBI:46398"/>
        <dbReference type="ChEBI" id="CHEBI:46858"/>
        <dbReference type="ChEBI" id="CHEBI:90602"/>
    </reaction>
</comment>
<keyword evidence="10" id="KW-1185">Reference proteome</keyword>
<name>A0ABX2CVU2_9CYAN</name>
<feature type="binding site" evidence="8">
    <location>
        <position position="316"/>
    </location>
    <ligand>
        <name>Mg(2+)</name>
        <dbReference type="ChEBI" id="CHEBI:18420"/>
    </ligand>
</feature>
<feature type="binding site" evidence="8">
    <location>
        <position position="168"/>
    </location>
    <ligand>
        <name>ATP</name>
        <dbReference type="ChEBI" id="CHEBI:30616"/>
    </ligand>
</feature>
<feature type="binding site" evidence="8">
    <location>
        <position position="222"/>
    </location>
    <ligand>
        <name>ATP</name>
        <dbReference type="ChEBI" id="CHEBI:30616"/>
    </ligand>
</feature>
<evidence type="ECO:0000256" key="5">
    <source>
        <dbReference type="ARBA" id="ARBA00022741"/>
    </source>
</evidence>
<proteinExistence type="inferred from homology"/>
<comment type="caution">
    <text evidence="9">The sequence shown here is derived from an EMBL/GenBank/DDBJ whole genome shotgun (WGS) entry which is preliminary data.</text>
</comment>
<dbReference type="EC" id="2.7.7.-" evidence="8"/>
<evidence type="ECO:0000313" key="9">
    <source>
        <dbReference type="EMBL" id="NQE34522.1"/>
    </source>
</evidence>
<comment type="catalytic activity">
    <reaction evidence="8">
        <text>L-seryl-[protein] + UTP = O-(5'-uridylyl)-L-seryl-[protein] + diphosphate</text>
        <dbReference type="Rhea" id="RHEA:64604"/>
        <dbReference type="Rhea" id="RHEA-COMP:9863"/>
        <dbReference type="Rhea" id="RHEA-COMP:16635"/>
        <dbReference type="ChEBI" id="CHEBI:29999"/>
        <dbReference type="ChEBI" id="CHEBI:33019"/>
        <dbReference type="ChEBI" id="CHEBI:46398"/>
        <dbReference type="ChEBI" id="CHEBI:156051"/>
    </reaction>
</comment>
<evidence type="ECO:0000256" key="2">
    <source>
        <dbReference type="ARBA" id="ARBA00022679"/>
    </source>
</evidence>
<feature type="active site" description="Proton acceptor" evidence="8">
    <location>
        <position position="306"/>
    </location>
</feature>
<dbReference type="HAMAP" id="MF_00692">
    <property type="entry name" value="SelO"/>
    <property type="match status" value="1"/>
</dbReference>
<evidence type="ECO:0000256" key="4">
    <source>
        <dbReference type="ARBA" id="ARBA00022723"/>
    </source>
</evidence>
<evidence type="ECO:0000256" key="6">
    <source>
        <dbReference type="ARBA" id="ARBA00022840"/>
    </source>
</evidence>
<keyword evidence="8" id="KW-0464">Manganese</keyword>
<dbReference type="PANTHER" id="PTHR12153:SF15">
    <property type="entry name" value="PROTEIN ADENYLYLTRANSFERASE SELO, MITOCHONDRIAL"/>
    <property type="match status" value="1"/>
</dbReference>
<dbReference type="Proteomes" id="UP000702425">
    <property type="component" value="Unassembled WGS sequence"/>
</dbReference>
<reference evidence="9 10" key="1">
    <citation type="journal article" date="2020" name="Sci. Rep.">
        <title>A novel cyanobacterial geosmin producer, revising GeoA distribution and dispersion patterns in Bacteria.</title>
        <authorList>
            <person name="Churro C."/>
            <person name="Semedo-Aguiar A.P."/>
            <person name="Silva A.D."/>
            <person name="Pereira-Leal J.B."/>
            <person name="Leite R.B."/>
        </authorList>
    </citation>
    <scope>NUCLEOTIDE SEQUENCE [LARGE SCALE GENOMIC DNA]</scope>
    <source>
        <strain evidence="9 10">IPMA8</strain>
    </source>
</reference>
<evidence type="ECO:0000256" key="3">
    <source>
        <dbReference type="ARBA" id="ARBA00022695"/>
    </source>
</evidence>
<dbReference type="EC" id="2.7.7.108" evidence="8"/>
<accession>A0ABX2CVU2</accession>
<feature type="binding site" evidence="8">
    <location>
        <position position="307"/>
    </location>
    <ligand>
        <name>Mg(2+)</name>
        <dbReference type="ChEBI" id="CHEBI:18420"/>
    </ligand>
</feature>
<feature type="binding site" evidence="8">
    <location>
        <position position="156"/>
    </location>
    <ligand>
        <name>ATP</name>
        <dbReference type="ChEBI" id="CHEBI:30616"/>
    </ligand>
</feature>
<keyword evidence="5 8" id="KW-0547">Nucleotide-binding</keyword>
<gene>
    <name evidence="8" type="primary">ydiU</name>
    <name evidence="8" type="synonym">selO</name>
    <name evidence="9" type="ORF">E5S67_02248</name>
</gene>
<comment type="cofactor">
    <cofactor evidence="8">
        <name>Mg(2+)</name>
        <dbReference type="ChEBI" id="CHEBI:18420"/>
    </cofactor>
    <cofactor evidence="8">
        <name>Mn(2+)</name>
        <dbReference type="ChEBI" id="CHEBI:29035"/>
    </cofactor>
</comment>
<organism evidence="9 10">
    <name type="scientific">Microcoleus asticus IPMA8</name>
    <dbReference type="NCBI Taxonomy" id="2563858"/>
    <lineage>
        <taxon>Bacteria</taxon>
        <taxon>Bacillati</taxon>
        <taxon>Cyanobacteriota</taxon>
        <taxon>Cyanophyceae</taxon>
        <taxon>Oscillatoriophycideae</taxon>
        <taxon>Oscillatoriales</taxon>
        <taxon>Microcoleaceae</taxon>
        <taxon>Microcoleus</taxon>
        <taxon>Microcoleus asticus</taxon>
    </lineage>
</organism>
<evidence type="ECO:0000256" key="7">
    <source>
        <dbReference type="ARBA" id="ARBA00022842"/>
    </source>
</evidence>
<sequence>MRGVSNSAINEGDKGSEAIVDTNAVRTLPVYNLERSPISRYNRKMSNPLLSLNYEPAIESLGGDYFDEVPAADFPQHILRFRNDQLLPILGLDAAQVTDQHFIEAFGEFHCVRPFLALRYHGYQFNEYNPNLGDGRGFLYGQVRGTDGRLYDFGTKGSGRTPYSRHADGRLTLKGGIREVLAAEALHRLGVRTSRCFSLVETGEALWRGDEPSPTRSSVMVRFSHSHIRFGTFERLHYIRRPDLTKKLLDFVIEYYYPELHLEASNAGVSPPEKYALFYADLVKRVAELVAQWMAAGFCHAVLNTDNMSITGESFDYGPFAFIPTYKPEFTAAYFDHYGLYCYGNQPFICKGNLEKLQQPLAAAIPQADMDAALEKFGEYYNAAYRQLMLNRLGFEDLPEAEGDELLKVTIKMLAESQVGYHDFFFELRRQFDRTWRDDASQIFAEAEPADLIAPWRQFYYHVLQSLSADDMDKMADRLLRHNPEQSLLRPTIEAVWEPIAIEDNWEPFYELVKRIQNPEN</sequence>
<dbReference type="NCBIfam" id="NF000658">
    <property type="entry name" value="PRK00029.1"/>
    <property type="match status" value="1"/>
</dbReference>
<keyword evidence="6 8" id="KW-0067">ATP-binding</keyword>
<feature type="binding site" evidence="8">
    <location>
        <position position="229"/>
    </location>
    <ligand>
        <name>ATP</name>
        <dbReference type="ChEBI" id="CHEBI:30616"/>
    </ligand>
</feature>
<comment type="catalytic activity">
    <reaction evidence="8">
        <text>L-tyrosyl-[protein] + ATP = O-(5'-adenylyl)-L-tyrosyl-[protein] + diphosphate</text>
        <dbReference type="Rhea" id="RHEA:54288"/>
        <dbReference type="Rhea" id="RHEA-COMP:10136"/>
        <dbReference type="Rhea" id="RHEA-COMP:13846"/>
        <dbReference type="ChEBI" id="CHEBI:30616"/>
        <dbReference type="ChEBI" id="CHEBI:33019"/>
        <dbReference type="ChEBI" id="CHEBI:46858"/>
        <dbReference type="ChEBI" id="CHEBI:83624"/>
        <dbReference type="EC" id="2.7.7.108"/>
    </reaction>
</comment>
<evidence type="ECO:0000313" key="10">
    <source>
        <dbReference type="Proteomes" id="UP000702425"/>
    </source>
</evidence>
<comment type="catalytic activity">
    <reaction evidence="8">
        <text>L-histidyl-[protein] + UTP = N(tele)-(5'-uridylyl)-L-histidyl-[protein] + diphosphate</text>
        <dbReference type="Rhea" id="RHEA:83891"/>
        <dbReference type="Rhea" id="RHEA-COMP:9745"/>
        <dbReference type="Rhea" id="RHEA-COMP:20239"/>
        <dbReference type="ChEBI" id="CHEBI:29979"/>
        <dbReference type="ChEBI" id="CHEBI:33019"/>
        <dbReference type="ChEBI" id="CHEBI:46398"/>
        <dbReference type="ChEBI" id="CHEBI:233474"/>
    </reaction>
</comment>
<feature type="binding site" evidence="8">
    <location>
        <position position="316"/>
    </location>
    <ligand>
        <name>ATP</name>
        <dbReference type="ChEBI" id="CHEBI:30616"/>
    </ligand>
</feature>
<comment type="catalytic activity">
    <reaction evidence="8">
        <text>L-threonyl-[protein] + ATP = 3-O-(5'-adenylyl)-L-threonyl-[protein] + diphosphate</text>
        <dbReference type="Rhea" id="RHEA:54292"/>
        <dbReference type="Rhea" id="RHEA-COMP:11060"/>
        <dbReference type="Rhea" id="RHEA-COMP:13847"/>
        <dbReference type="ChEBI" id="CHEBI:30013"/>
        <dbReference type="ChEBI" id="CHEBI:30616"/>
        <dbReference type="ChEBI" id="CHEBI:33019"/>
        <dbReference type="ChEBI" id="CHEBI:138113"/>
        <dbReference type="EC" id="2.7.7.108"/>
    </reaction>
</comment>
<comment type="similarity">
    <text evidence="1 8">Belongs to the SELO family.</text>
</comment>
<feature type="binding site" evidence="8">
    <location>
        <position position="136"/>
    </location>
    <ligand>
        <name>ATP</name>
        <dbReference type="ChEBI" id="CHEBI:30616"/>
    </ligand>
</feature>
<dbReference type="Pfam" id="PF02696">
    <property type="entry name" value="SelO"/>
    <property type="match status" value="1"/>
</dbReference>
<keyword evidence="4 8" id="KW-0479">Metal-binding</keyword>
<dbReference type="InterPro" id="IPR003846">
    <property type="entry name" value="SelO"/>
</dbReference>
<comment type="function">
    <text evidence="8">Nucleotidyltransferase involved in the post-translational modification of proteins. It can catalyze the addition of adenosine monophosphate (AMP) or uridine monophosphate (UMP) to a protein, resulting in modifications known as AMPylation and UMPylation.</text>
</comment>
<dbReference type="EMBL" id="SRRZ01000033">
    <property type="protein sequence ID" value="NQE34522.1"/>
    <property type="molecule type" value="Genomic_DNA"/>
</dbReference>
<evidence type="ECO:0000256" key="1">
    <source>
        <dbReference type="ARBA" id="ARBA00009747"/>
    </source>
</evidence>
<keyword evidence="7 8" id="KW-0460">Magnesium</keyword>
<feature type="binding site" evidence="8">
    <location>
        <position position="133"/>
    </location>
    <ligand>
        <name>ATP</name>
        <dbReference type="ChEBI" id="CHEBI:30616"/>
    </ligand>
</feature>
<evidence type="ECO:0000256" key="8">
    <source>
        <dbReference type="HAMAP-Rule" id="MF_00692"/>
    </source>
</evidence>
<keyword evidence="2 8" id="KW-0808">Transferase</keyword>
<dbReference type="PANTHER" id="PTHR12153">
    <property type="entry name" value="SELENOPROTEIN O"/>
    <property type="match status" value="1"/>
</dbReference>
<comment type="catalytic activity">
    <reaction evidence="8">
        <text>L-seryl-[protein] + ATP = 3-O-(5'-adenylyl)-L-seryl-[protein] + diphosphate</text>
        <dbReference type="Rhea" id="RHEA:58120"/>
        <dbReference type="Rhea" id="RHEA-COMP:9863"/>
        <dbReference type="Rhea" id="RHEA-COMP:15073"/>
        <dbReference type="ChEBI" id="CHEBI:29999"/>
        <dbReference type="ChEBI" id="CHEBI:30616"/>
        <dbReference type="ChEBI" id="CHEBI:33019"/>
        <dbReference type="ChEBI" id="CHEBI:142516"/>
        <dbReference type="EC" id="2.7.7.108"/>
    </reaction>
</comment>
<feature type="binding site" evidence="8">
    <location>
        <position position="169"/>
    </location>
    <ligand>
        <name>ATP</name>
        <dbReference type="ChEBI" id="CHEBI:30616"/>
    </ligand>
</feature>
<keyword evidence="3 8" id="KW-0548">Nucleotidyltransferase</keyword>